<dbReference type="InterPro" id="IPR019496">
    <property type="entry name" value="NUFIP1_cons_dom"/>
</dbReference>
<dbReference type="Pfam" id="PF10453">
    <property type="entry name" value="NUFIP1"/>
    <property type="match status" value="1"/>
</dbReference>
<keyword evidence="3" id="KW-1185">Reference proteome</keyword>
<dbReference type="AlphaFoldDB" id="A0ABD2QDX7"/>
<protein>
    <submittedName>
        <fullName evidence="2">Nuclear fragile X mental retardation protein interacting protein 1</fullName>
    </submittedName>
</protein>
<dbReference type="Proteomes" id="UP001626550">
    <property type="component" value="Unassembled WGS sequence"/>
</dbReference>
<name>A0ABD2QDX7_9PLAT</name>
<evidence type="ECO:0000313" key="2">
    <source>
        <dbReference type="EMBL" id="KAL3317746.1"/>
    </source>
</evidence>
<accession>A0ABD2QDX7</accession>
<evidence type="ECO:0000313" key="3">
    <source>
        <dbReference type="Proteomes" id="UP001626550"/>
    </source>
</evidence>
<dbReference type="EMBL" id="JBJKFK010000336">
    <property type="protein sequence ID" value="KAL3317746.1"/>
    <property type="molecule type" value="Genomic_DNA"/>
</dbReference>
<gene>
    <name evidence="2" type="primary">NUFIP1</name>
    <name evidence="2" type="ORF">Ciccas_003595</name>
</gene>
<comment type="caution">
    <text evidence="2">The sequence shown here is derived from an EMBL/GenBank/DDBJ whole genome shotgun (WGS) entry which is preliminary data.</text>
</comment>
<organism evidence="2 3">
    <name type="scientific">Cichlidogyrus casuarinus</name>
    <dbReference type="NCBI Taxonomy" id="1844966"/>
    <lineage>
        <taxon>Eukaryota</taxon>
        <taxon>Metazoa</taxon>
        <taxon>Spiralia</taxon>
        <taxon>Lophotrochozoa</taxon>
        <taxon>Platyhelminthes</taxon>
        <taxon>Monogenea</taxon>
        <taxon>Monopisthocotylea</taxon>
        <taxon>Dactylogyridea</taxon>
        <taxon>Ancyrocephalidae</taxon>
        <taxon>Cichlidogyrus</taxon>
    </lineage>
</organism>
<sequence>MSNLPLFNDLWKAEEFVKESERALSHLKPIKGLRKIENSSVFGLTFDNNDSSYDDDQVIYCCEKPFYTKELLLSHQNSQHLRVNLLSYSNVITQCSVDGCAFIGDDDSLQVHNFALHSSPSPRKLDLESSSSAVQKWINERRRKYPTLRKQEERKMKKMSNVPGMACYASSDEEACDKDASTKTDKKMKDPFLSNPLVQMQKERAKCMKKFAKIHKRPRLLQMLRCE</sequence>
<proteinExistence type="predicted"/>
<reference evidence="2 3" key="1">
    <citation type="submission" date="2024-11" db="EMBL/GenBank/DDBJ databases">
        <title>Adaptive evolution of stress response genes in parasites aligns with host niche diversity.</title>
        <authorList>
            <person name="Hahn C."/>
            <person name="Resl P."/>
        </authorList>
    </citation>
    <scope>NUCLEOTIDE SEQUENCE [LARGE SCALE GENOMIC DNA]</scope>
    <source>
        <strain evidence="2">EGGRZ-B1_66</strain>
        <tissue evidence="2">Body</tissue>
    </source>
</reference>
<feature type="domain" description="FMR1-interacting protein 1 conserved" evidence="1">
    <location>
        <begin position="132"/>
        <end position="160"/>
    </location>
</feature>
<evidence type="ECO:0000259" key="1">
    <source>
        <dbReference type="Pfam" id="PF10453"/>
    </source>
</evidence>